<keyword evidence="1" id="KW-0433">Leucine-rich repeat</keyword>
<evidence type="ECO:0000256" key="3">
    <source>
        <dbReference type="SAM" id="MobiDB-lite"/>
    </source>
</evidence>
<dbReference type="PRINTS" id="PR00019">
    <property type="entry name" value="LEURICHRPT"/>
</dbReference>
<dbReference type="Proteomes" id="UP000283509">
    <property type="component" value="Unassembled WGS sequence"/>
</dbReference>
<comment type="caution">
    <text evidence="5">The sequence shown here is derived from an EMBL/GenBank/DDBJ whole genome shotgun (WGS) entry which is preliminary data.</text>
</comment>
<dbReference type="OrthoDB" id="1053178at2759"/>
<evidence type="ECO:0000313" key="6">
    <source>
        <dbReference type="Proteomes" id="UP000283509"/>
    </source>
</evidence>
<proteinExistence type="predicted"/>
<dbReference type="SUPFAM" id="SSF52058">
    <property type="entry name" value="L domain-like"/>
    <property type="match status" value="1"/>
</dbReference>
<gene>
    <name evidence="5" type="ORF">C7M84_009663</name>
</gene>
<sequence>MYYSSESSDSENTAESHSLDFSYLMLDTDSLAMHLRNSVREQQLNREEQVKQYVTACDKSTETSQRNCDSGTRPRNSELRLGVDDMMAELVVSSAEADNQEEDSGCDTVTEKLFLQHNMLLTLPFEVVKFANLKMLDLSNNSLTHVNDFVLHLPELQTLYLRNNSLTDDSLPKELSTLSKLRELNLSGNQFTAVPTQLYEMSALKYLYLGNNRITEVLPDIRAMQGLQVLHLGGNCLESVPDELGELQQLGALVLCDNRLCDLPRAISNLTRLRSLLLHKNNLCCLPVGAVKLRSLTELSLRDNPLVTRFVNSCARELMYNSPTLLELAARVIKLKKIQYTNEDLPQTLITYLSSGQRCVNPKCKGMYFTSCVEHIKFVDFCGMYRVPLMHYLCSSRCSSKTPAYYRASSSESESEEDEQPAARMKRVLLG</sequence>
<reference evidence="5 6" key="1">
    <citation type="submission" date="2018-04" db="EMBL/GenBank/DDBJ databases">
        <authorList>
            <person name="Zhang X."/>
            <person name="Yuan J."/>
            <person name="Li F."/>
            <person name="Xiang J."/>
        </authorList>
    </citation>
    <scope>NUCLEOTIDE SEQUENCE [LARGE SCALE GENOMIC DNA]</scope>
    <source>
        <tissue evidence="5">Muscle</tissue>
    </source>
</reference>
<feature type="domain" description="Disease resistance R13L4/SHOC-2-like LRR" evidence="4">
    <location>
        <begin position="198"/>
        <end position="299"/>
    </location>
</feature>
<dbReference type="AlphaFoldDB" id="A0A423T6D5"/>
<dbReference type="InterPro" id="IPR055414">
    <property type="entry name" value="LRR_R13L4/SHOC2-like"/>
</dbReference>
<protein>
    <submittedName>
        <fullName evidence="5">Leucine-rich repeat-containing protein 58</fullName>
    </submittedName>
</protein>
<dbReference type="Pfam" id="PF13855">
    <property type="entry name" value="LRR_8"/>
    <property type="match status" value="1"/>
</dbReference>
<dbReference type="PANTHER" id="PTHR48051">
    <property type="match status" value="1"/>
</dbReference>
<dbReference type="InterPro" id="IPR003591">
    <property type="entry name" value="Leu-rich_rpt_typical-subtyp"/>
</dbReference>
<keyword evidence="6" id="KW-1185">Reference proteome</keyword>
<reference evidence="5 6" key="2">
    <citation type="submission" date="2019-01" db="EMBL/GenBank/DDBJ databases">
        <title>The decoding of complex shrimp genome reveals the adaptation for benthos swimmer, frequently molting mechanism and breeding impact on genome.</title>
        <authorList>
            <person name="Sun Y."/>
            <person name="Gao Y."/>
            <person name="Yu Y."/>
        </authorList>
    </citation>
    <scope>NUCLEOTIDE SEQUENCE [LARGE SCALE GENOMIC DNA]</scope>
    <source>
        <tissue evidence="5">Muscle</tissue>
    </source>
</reference>
<dbReference type="InterPro" id="IPR032675">
    <property type="entry name" value="LRR_dom_sf"/>
</dbReference>
<organism evidence="5 6">
    <name type="scientific">Penaeus vannamei</name>
    <name type="common">Whiteleg shrimp</name>
    <name type="synonym">Litopenaeus vannamei</name>
    <dbReference type="NCBI Taxonomy" id="6689"/>
    <lineage>
        <taxon>Eukaryota</taxon>
        <taxon>Metazoa</taxon>
        <taxon>Ecdysozoa</taxon>
        <taxon>Arthropoda</taxon>
        <taxon>Crustacea</taxon>
        <taxon>Multicrustacea</taxon>
        <taxon>Malacostraca</taxon>
        <taxon>Eumalacostraca</taxon>
        <taxon>Eucarida</taxon>
        <taxon>Decapoda</taxon>
        <taxon>Dendrobranchiata</taxon>
        <taxon>Penaeoidea</taxon>
        <taxon>Penaeidae</taxon>
        <taxon>Penaeus</taxon>
    </lineage>
</organism>
<dbReference type="PROSITE" id="PS51450">
    <property type="entry name" value="LRR"/>
    <property type="match status" value="2"/>
</dbReference>
<name>A0A423T6D5_PENVA</name>
<accession>A0A423T6D5</accession>
<dbReference type="InterPro" id="IPR001611">
    <property type="entry name" value="Leu-rich_rpt"/>
</dbReference>
<feature type="region of interest" description="Disordered" evidence="3">
    <location>
        <begin position="409"/>
        <end position="431"/>
    </location>
</feature>
<dbReference type="EMBL" id="QCYY01002219">
    <property type="protein sequence ID" value="ROT71983.1"/>
    <property type="molecule type" value="Genomic_DNA"/>
</dbReference>
<evidence type="ECO:0000313" key="5">
    <source>
        <dbReference type="EMBL" id="ROT71983.1"/>
    </source>
</evidence>
<dbReference type="GO" id="GO:0005737">
    <property type="term" value="C:cytoplasm"/>
    <property type="evidence" value="ECO:0007669"/>
    <property type="project" value="TreeGrafter"/>
</dbReference>
<dbReference type="Gene3D" id="3.80.10.10">
    <property type="entry name" value="Ribonuclease Inhibitor"/>
    <property type="match status" value="1"/>
</dbReference>
<dbReference type="SMART" id="SM00369">
    <property type="entry name" value="LRR_TYP"/>
    <property type="match status" value="6"/>
</dbReference>
<keyword evidence="2" id="KW-0677">Repeat</keyword>
<evidence type="ECO:0000259" key="4">
    <source>
        <dbReference type="Pfam" id="PF23598"/>
    </source>
</evidence>
<dbReference type="InterPro" id="IPR050216">
    <property type="entry name" value="LRR_domain-containing"/>
</dbReference>
<dbReference type="STRING" id="6689.A0A423T6D5"/>
<dbReference type="PANTHER" id="PTHR48051:SF53">
    <property type="entry name" value="LEUCINE RICH REPEAT CONTAINING 58"/>
    <property type="match status" value="1"/>
</dbReference>
<evidence type="ECO:0000256" key="2">
    <source>
        <dbReference type="ARBA" id="ARBA00022737"/>
    </source>
</evidence>
<evidence type="ECO:0000256" key="1">
    <source>
        <dbReference type="ARBA" id="ARBA00022614"/>
    </source>
</evidence>
<dbReference type="Pfam" id="PF23598">
    <property type="entry name" value="LRR_14"/>
    <property type="match status" value="1"/>
</dbReference>